<reference evidence="1" key="1">
    <citation type="journal article" date="2018" name="Genome Biol.">
        <title>SKESA: strategic k-mer extension for scrupulous assemblies.</title>
        <authorList>
            <person name="Souvorov A."/>
            <person name="Agarwala R."/>
            <person name="Lipman D.J."/>
        </authorList>
    </citation>
    <scope>NUCLEOTIDE SEQUENCE</scope>
    <source>
        <strain evidence="1">C8</strain>
    </source>
</reference>
<sequence>MTVKEEKIMKMSNDNGNGDSKIIVNGALTIQPNIIHKKGFETPETGGWNISKIKNLKNNLIIGVFEKPEINFFDEEDTEEEVESIYFIGSYALQSGLKTVGLNIDVDEDKMKNPITVISTLGYAAAQAVKERVLDLEKSLGRPFAIEDIDSIGDLDLKVDLTTSLPARIYSLDKADTLASKFKNKEFKLKIYVPNNKFVNVKIKFNNVGVVSEGVTTVYYLANIKNNIFDEFNKNNDDVKIDNEFFRNPNNTILHVAIGAGTTEYPRTNGYDWDDVYKTGSKNGTGHAIKDALKVLDKIDGTQNIRNPKAIERILKNKGKEKDGTKNLFYNEIKKSLTMPLMTQVDEIMDHIIEELNRGPQISLVVIYGGGSILMKPILKKRIMELQETRRLKFLYIPEEYAVNLEAYGLYTLVSSPDFAGNSSLRSK</sequence>
<accession>A0A8H9UYD5</accession>
<dbReference type="EMBL" id="DACTCB010000039">
    <property type="protein sequence ID" value="HAT4309496.1"/>
    <property type="molecule type" value="Genomic_DNA"/>
</dbReference>
<comment type="caution">
    <text evidence="1">The sequence shown here is derived from an EMBL/GenBank/DDBJ whole genome shotgun (WGS) entry which is preliminary data.</text>
</comment>
<dbReference type="Proteomes" id="UP000859547">
    <property type="component" value="Unassembled WGS sequence"/>
</dbReference>
<reference evidence="1" key="2">
    <citation type="submission" date="2020-07" db="EMBL/GenBank/DDBJ databases">
        <authorList>
            <consortium name="NCBI Pathogen Detection Project"/>
        </authorList>
    </citation>
    <scope>NUCLEOTIDE SEQUENCE</scope>
    <source>
        <strain evidence="1">C8</strain>
    </source>
</reference>
<protein>
    <submittedName>
        <fullName evidence="1">ParM/StbA family protein</fullName>
    </submittedName>
</protein>
<organism evidence="1">
    <name type="scientific">Clostridium perfringens</name>
    <dbReference type="NCBI Taxonomy" id="1502"/>
    <lineage>
        <taxon>Bacteria</taxon>
        <taxon>Bacillati</taxon>
        <taxon>Bacillota</taxon>
        <taxon>Clostridia</taxon>
        <taxon>Eubacteriales</taxon>
        <taxon>Clostridiaceae</taxon>
        <taxon>Clostridium</taxon>
    </lineage>
</organism>
<dbReference type="InterPro" id="IPR043129">
    <property type="entry name" value="ATPase_NBD"/>
</dbReference>
<name>A0A8H9UYD5_CLOPF</name>
<dbReference type="Gene3D" id="3.30.420.40">
    <property type="match status" value="2"/>
</dbReference>
<dbReference type="RefSeq" id="WP_004456658.1">
    <property type="nucleotide sequence ID" value="NZ_CATNXJ010000012.1"/>
</dbReference>
<gene>
    <name evidence="1" type="ORF">I9080_003358</name>
</gene>
<evidence type="ECO:0000313" key="1">
    <source>
        <dbReference type="EMBL" id="HAT4309496.1"/>
    </source>
</evidence>
<dbReference type="CDD" id="cd24023">
    <property type="entry name" value="ASKHA_NBD_ParM_Alp7A-like"/>
    <property type="match status" value="1"/>
</dbReference>
<dbReference type="SUPFAM" id="SSF53067">
    <property type="entry name" value="Actin-like ATPase domain"/>
    <property type="match status" value="1"/>
</dbReference>
<dbReference type="AlphaFoldDB" id="A0A8H9UYD5"/>
<proteinExistence type="predicted"/>